<dbReference type="AlphaFoldDB" id="A0A8B8K6Q6"/>
<evidence type="ECO:0000313" key="5">
    <source>
        <dbReference type="RefSeq" id="XP_027338803.1"/>
    </source>
</evidence>
<dbReference type="OrthoDB" id="637682at2759"/>
<keyword evidence="2" id="KW-0805">Transcription regulation</keyword>
<evidence type="ECO:0000313" key="4">
    <source>
        <dbReference type="Proteomes" id="UP000694853"/>
    </source>
</evidence>
<dbReference type="RefSeq" id="XP_027338803.1">
    <property type="nucleotide sequence ID" value="XM_027483002.1"/>
</dbReference>
<accession>A0A8B8K6Q6</accession>
<dbReference type="Gene3D" id="1.25.70.10">
    <property type="entry name" value="Transcription termination factor 3, mitochondrial"/>
    <property type="match status" value="2"/>
</dbReference>
<dbReference type="FunFam" id="1.25.70.10:FF:000001">
    <property type="entry name" value="Mitochondrial transcription termination factor-like"/>
    <property type="match status" value="1"/>
</dbReference>
<dbReference type="InterPro" id="IPR003690">
    <property type="entry name" value="MTERF"/>
</dbReference>
<dbReference type="GO" id="GO:0003676">
    <property type="term" value="F:nucleic acid binding"/>
    <property type="evidence" value="ECO:0007669"/>
    <property type="project" value="InterPro"/>
</dbReference>
<dbReference type="SMART" id="SM00733">
    <property type="entry name" value="Mterf"/>
    <property type="match status" value="5"/>
</dbReference>
<evidence type="ECO:0000256" key="1">
    <source>
        <dbReference type="ARBA" id="ARBA00007692"/>
    </source>
</evidence>
<dbReference type="PANTHER" id="PTHR13068:SF166">
    <property type="entry name" value="TRANSCRIPTION TERMINATION FACTOR MTERF15, MITOCHONDRIAL-LIKE"/>
    <property type="match status" value="1"/>
</dbReference>
<dbReference type="GO" id="GO:0006353">
    <property type="term" value="P:DNA-templated transcription termination"/>
    <property type="evidence" value="ECO:0007669"/>
    <property type="project" value="UniProtKB-KW"/>
</dbReference>
<dbReference type="GeneID" id="113852667"/>
<proteinExistence type="inferred from homology"/>
<keyword evidence="2" id="KW-0806">Transcription termination</keyword>
<dbReference type="PANTHER" id="PTHR13068">
    <property type="entry name" value="CGI-12 PROTEIN-RELATED"/>
    <property type="match status" value="1"/>
</dbReference>
<reference evidence="4" key="1">
    <citation type="journal article" date="2019" name="Toxins">
        <title>Detection of Abrin-Like and Prepropulchellin-Like Toxin Genes and Transcripts Using Whole Genome Sequencing and Full-Length Transcript Sequencing of Abrus precatorius.</title>
        <authorList>
            <person name="Hovde B.T."/>
            <person name="Daligault H.E."/>
            <person name="Hanschen E.R."/>
            <person name="Kunde Y.A."/>
            <person name="Johnson M.B."/>
            <person name="Starkenburg S.R."/>
            <person name="Johnson S.L."/>
        </authorList>
    </citation>
    <scope>NUCLEOTIDE SEQUENCE [LARGE SCALE GENOMIC DNA]</scope>
</reference>
<name>A0A8B8K6Q6_ABRPR</name>
<evidence type="ECO:0000256" key="3">
    <source>
        <dbReference type="ARBA" id="ARBA00022946"/>
    </source>
</evidence>
<keyword evidence="4" id="KW-1185">Reference proteome</keyword>
<evidence type="ECO:0000256" key="2">
    <source>
        <dbReference type="ARBA" id="ARBA00022472"/>
    </source>
</evidence>
<keyword evidence="2" id="KW-0804">Transcription</keyword>
<comment type="similarity">
    <text evidence="1">Belongs to the mTERF family.</text>
</comment>
<organism evidence="4 5">
    <name type="scientific">Abrus precatorius</name>
    <name type="common">Indian licorice</name>
    <name type="synonym">Glycine abrus</name>
    <dbReference type="NCBI Taxonomy" id="3816"/>
    <lineage>
        <taxon>Eukaryota</taxon>
        <taxon>Viridiplantae</taxon>
        <taxon>Streptophyta</taxon>
        <taxon>Embryophyta</taxon>
        <taxon>Tracheophyta</taxon>
        <taxon>Spermatophyta</taxon>
        <taxon>Magnoliopsida</taxon>
        <taxon>eudicotyledons</taxon>
        <taxon>Gunneridae</taxon>
        <taxon>Pentapetalae</taxon>
        <taxon>rosids</taxon>
        <taxon>fabids</taxon>
        <taxon>Fabales</taxon>
        <taxon>Fabaceae</taxon>
        <taxon>Papilionoideae</taxon>
        <taxon>50 kb inversion clade</taxon>
        <taxon>NPAAA clade</taxon>
        <taxon>indigoferoid/millettioid clade</taxon>
        <taxon>Abreae</taxon>
        <taxon>Abrus</taxon>
    </lineage>
</organism>
<gene>
    <name evidence="5" type="primary">LOC113852667</name>
</gene>
<reference evidence="5" key="2">
    <citation type="submission" date="2025-08" db="UniProtKB">
        <authorList>
            <consortium name="RefSeq"/>
        </authorList>
    </citation>
    <scope>IDENTIFICATION</scope>
    <source>
        <tissue evidence="5">Young leaves</tissue>
    </source>
</reference>
<dbReference type="KEGG" id="aprc:113852667"/>
<keyword evidence="3" id="KW-0809">Transit peptide</keyword>
<dbReference type="InterPro" id="IPR038538">
    <property type="entry name" value="MTERF_sf"/>
</dbReference>
<protein>
    <submittedName>
        <fullName evidence="5">Uncharacterized protein LOC113852667</fullName>
    </submittedName>
</protein>
<dbReference type="Pfam" id="PF02536">
    <property type="entry name" value="mTERF"/>
    <property type="match status" value="2"/>
</dbReference>
<sequence length="371" mass="43143">MLKFLSRSVSPKLVYHPWPWLSPKFLCTHSKQNSFTASYLIETCGFSPHRAESLSKHMNFETHEKPDTVIEFFKTLGFSQTKALRIVRSVPDILRTNPNKHLYQRIEFLKSKGFSDSDIRNIISNFPIILCRSLKREIIPCFGYFSNMFQSQHKFMKTVVRYSGILCDFAKVSGLNLQTLREEGVPESLVIRFVEYYPRTLKSSPKKFKESVLEVKELGFNPLRMQFIVAAHLKVGLSRSTWARKECVYRKWGWSNDDILAAFRVHPFCMATSESKIEDIMDFLVNKLGFKASDAARYPVVLSMSLGKRITPRGSVFLFLKSKGLMKMKEMSLRAIFQFNEKLFLDKFIYCHDKEADELLKLYKAKLTLAR</sequence>
<dbReference type="Proteomes" id="UP000694853">
    <property type="component" value="Unplaced"/>
</dbReference>